<keyword evidence="2" id="KW-0479">Metal-binding</keyword>
<dbReference type="InterPro" id="IPR036163">
    <property type="entry name" value="HMA_dom_sf"/>
</dbReference>
<dbReference type="EnsemblMetazoa" id="CapteT109881">
    <property type="protein sequence ID" value="CapteP109881"/>
    <property type="gene ID" value="CapteG109881"/>
</dbReference>
<dbReference type="InterPro" id="IPR006121">
    <property type="entry name" value="HMA_dom"/>
</dbReference>
<dbReference type="HOGENOM" id="CLU_134973_3_1_1"/>
<evidence type="ECO:0000256" key="4">
    <source>
        <dbReference type="ARBA" id="ARBA00023008"/>
    </source>
</evidence>
<dbReference type="FunCoup" id="R7V593">
    <property type="interactions" value="1095"/>
</dbReference>
<name>R7V593_CAPTE</name>
<evidence type="ECO:0000313" key="14">
    <source>
        <dbReference type="EnsemblMetazoa" id="CapteP109881"/>
    </source>
</evidence>
<dbReference type="Gene3D" id="3.30.70.100">
    <property type="match status" value="1"/>
</dbReference>
<dbReference type="GO" id="GO:0046872">
    <property type="term" value="F:metal ion binding"/>
    <property type="evidence" value="ECO:0007669"/>
    <property type="project" value="UniProtKB-KW"/>
</dbReference>
<evidence type="ECO:0000256" key="8">
    <source>
        <dbReference type="ARBA" id="ARBA00038171"/>
    </source>
</evidence>
<dbReference type="GO" id="GO:0016531">
    <property type="term" value="F:copper chaperone activity"/>
    <property type="evidence" value="ECO:0007669"/>
    <property type="project" value="TreeGrafter"/>
</dbReference>
<dbReference type="GO" id="GO:0006825">
    <property type="term" value="P:copper ion transport"/>
    <property type="evidence" value="ECO:0007669"/>
    <property type="project" value="UniProtKB-KW"/>
</dbReference>
<evidence type="ECO:0000313" key="15">
    <source>
        <dbReference type="Proteomes" id="UP000014760"/>
    </source>
</evidence>
<dbReference type="SUPFAM" id="SSF55008">
    <property type="entry name" value="HMA, heavy metal-associated domain"/>
    <property type="match status" value="1"/>
</dbReference>
<gene>
    <name evidence="13" type="ORF">CAPTEDRAFT_109881</name>
</gene>
<evidence type="ECO:0000256" key="5">
    <source>
        <dbReference type="ARBA" id="ARBA00023065"/>
    </source>
</evidence>
<reference evidence="15" key="1">
    <citation type="submission" date="2012-12" db="EMBL/GenBank/DDBJ databases">
        <authorList>
            <person name="Hellsten U."/>
            <person name="Grimwood J."/>
            <person name="Chapman J.A."/>
            <person name="Shapiro H."/>
            <person name="Aerts A."/>
            <person name="Otillar R.P."/>
            <person name="Terry A.Y."/>
            <person name="Boore J.L."/>
            <person name="Simakov O."/>
            <person name="Marletaz F."/>
            <person name="Cho S.-J."/>
            <person name="Edsinger-Gonzales E."/>
            <person name="Havlak P."/>
            <person name="Kuo D.-H."/>
            <person name="Larsson T."/>
            <person name="Lv J."/>
            <person name="Arendt D."/>
            <person name="Savage R."/>
            <person name="Osoegawa K."/>
            <person name="de Jong P."/>
            <person name="Lindberg D.R."/>
            <person name="Seaver E.C."/>
            <person name="Weisblat D.A."/>
            <person name="Putnam N.H."/>
            <person name="Grigoriev I.V."/>
            <person name="Rokhsar D.S."/>
        </authorList>
    </citation>
    <scope>NUCLEOTIDE SEQUENCE</scope>
    <source>
        <strain evidence="15">I ESC-2004</strain>
    </source>
</reference>
<evidence type="ECO:0000256" key="10">
    <source>
        <dbReference type="ARBA" id="ARBA00043201"/>
    </source>
</evidence>
<dbReference type="PROSITE" id="PS50846">
    <property type="entry name" value="HMA_2"/>
    <property type="match status" value="1"/>
</dbReference>
<comment type="similarity">
    <text evidence="8">Belongs to the ATX1 family.</text>
</comment>
<evidence type="ECO:0000256" key="2">
    <source>
        <dbReference type="ARBA" id="ARBA00022723"/>
    </source>
</evidence>
<dbReference type="PANTHER" id="PTHR46365:SF1">
    <property type="entry name" value="COPPER TRANSPORT PROTEIN ATOX1"/>
    <property type="match status" value="1"/>
</dbReference>
<dbReference type="OrthoDB" id="689350at2759"/>
<protein>
    <recommendedName>
        <fullName evidence="9">Copper transport protein ATOX1</fullName>
    </recommendedName>
    <alternativeName>
        <fullName evidence="10">Metal transport protein ATX1</fullName>
    </alternativeName>
</protein>
<feature type="domain" description="HMA" evidence="12">
    <location>
        <begin position="1"/>
        <end position="61"/>
    </location>
</feature>
<dbReference type="CDD" id="cd00371">
    <property type="entry name" value="HMA"/>
    <property type="match status" value="1"/>
</dbReference>
<reference evidence="13 15" key="2">
    <citation type="journal article" date="2013" name="Nature">
        <title>Insights into bilaterian evolution from three spiralian genomes.</title>
        <authorList>
            <person name="Simakov O."/>
            <person name="Marletaz F."/>
            <person name="Cho S.J."/>
            <person name="Edsinger-Gonzales E."/>
            <person name="Havlak P."/>
            <person name="Hellsten U."/>
            <person name="Kuo D.H."/>
            <person name="Larsson T."/>
            <person name="Lv J."/>
            <person name="Arendt D."/>
            <person name="Savage R."/>
            <person name="Osoegawa K."/>
            <person name="de Jong P."/>
            <person name="Grimwood J."/>
            <person name="Chapman J.A."/>
            <person name="Shapiro H."/>
            <person name="Aerts A."/>
            <person name="Otillar R.P."/>
            <person name="Terry A.Y."/>
            <person name="Boore J.L."/>
            <person name="Grigoriev I.V."/>
            <person name="Lindberg D.R."/>
            <person name="Seaver E.C."/>
            <person name="Weisblat D.A."/>
            <person name="Putnam N.H."/>
            <person name="Rokhsar D.S."/>
        </authorList>
    </citation>
    <scope>NUCLEOTIDE SEQUENCE</scope>
    <source>
        <strain evidence="13 15">I ESC-2004</strain>
    </source>
</reference>
<evidence type="ECO:0000256" key="9">
    <source>
        <dbReference type="ARBA" id="ARBA00040962"/>
    </source>
</evidence>
<keyword evidence="15" id="KW-1185">Reference proteome</keyword>
<dbReference type="InterPro" id="IPR051881">
    <property type="entry name" value="Copper_transport_ATOX1-like"/>
</dbReference>
<evidence type="ECO:0000256" key="1">
    <source>
        <dbReference type="ARBA" id="ARBA00022448"/>
    </source>
</evidence>
<comment type="function">
    <text evidence="7">Binds and deliver cytosolic copper to the copper ATPase proteins. May be important in cellular antioxidant defense.</text>
</comment>
<evidence type="ECO:0000256" key="7">
    <source>
        <dbReference type="ARBA" id="ARBA00037651"/>
    </source>
</evidence>
<evidence type="ECO:0000256" key="6">
    <source>
        <dbReference type="ARBA" id="ARBA00023186"/>
    </source>
</evidence>
<keyword evidence="6" id="KW-0143">Chaperone</keyword>
<dbReference type="Pfam" id="PF00403">
    <property type="entry name" value="HMA"/>
    <property type="match status" value="1"/>
</dbReference>
<proteinExistence type="inferred from homology"/>
<dbReference type="OMA" id="MTHTYKF"/>
<accession>R7V593</accession>
<evidence type="ECO:0000256" key="11">
    <source>
        <dbReference type="ARBA" id="ARBA00046351"/>
    </source>
</evidence>
<keyword evidence="3" id="KW-0187">Copper transport</keyword>
<dbReference type="PANTHER" id="PTHR46365">
    <property type="entry name" value="COPPER TRANSPORT PROTEIN ATOX1"/>
    <property type="match status" value="1"/>
</dbReference>
<keyword evidence="4" id="KW-0186">Copper</keyword>
<evidence type="ECO:0000256" key="3">
    <source>
        <dbReference type="ARBA" id="ARBA00022796"/>
    </source>
</evidence>
<reference evidence="14" key="3">
    <citation type="submission" date="2015-06" db="UniProtKB">
        <authorList>
            <consortium name="EnsemblMetazoa"/>
        </authorList>
    </citation>
    <scope>IDENTIFICATION</scope>
</reference>
<keyword evidence="5" id="KW-0406">Ion transport</keyword>
<dbReference type="GO" id="GO:0005829">
    <property type="term" value="C:cytosol"/>
    <property type="evidence" value="ECO:0007669"/>
    <property type="project" value="TreeGrafter"/>
</dbReference>
<dbReference type="EMBL" id="KB294813">
    <property type="protein sequence ID" value="ELU14038.1"/>
    <property type="molecule type" value="Genomic_DNA"/>
</dbReference>
<evidence type="ECO:0000313" key="13">
    <source>
        <dbReference type="EMBL" id="ELU14038.1"/>
    </source>
</evidence>
<sequence length="67" mass="7160">RHEFSMEMTCEGCSNAATRVLTKAGGTDIVTDLASKKVLVTSDKSSDELLEILKKTGKAITYVGPVN</sequence>
<dbReference type="FunFam" id="3.30.70.100:FF:000008">
    <property type="entry name" value="Copper transport protein ATOX1"/>
    <property type="match status" value="1"/>
</dbReference>
<dbReference type="Proteomes" id="UP000014760">
    <property type="component" value="Unassembled WGS sequence"/>
</dbReference>
<feature type="non-terminal residue" evidence="13">
    <location>
        <position position="1"/>
    </location>
</feature>
<comment type="subunit">
    <text evidence="11">Homodimer. Interacts with ATP7B. Interacts with ATP7A. Interacts (via dimer form) with SLC31A1 (via C-terminal domain); this interaction improves ATOX1 stability and controls intracellular Cu(I) levels.</text>
</comment>
<dbReference type="AlphaFoldDB" id="R7V593"/>
<evidence type="ECO:0000259" key="12">
    <source>
        <dbReference type="PROSITE" id="PS50846"/>
    </source>
</evidence>
<dbReference type="EMBL" id="AMQN01004972">
    <property type="status" value="NOT_ANNOTATED_CDS"/>
    <property type="molecule type" value="Genomic_DNA"/>
</dbReference>
<keyword evidence="1" id="KW-0813">Transport</keyword>
<organism evidence="13">
    <name type="scientific">Capitella teleta</name>
    <name type="common">Polychaete worm</name>
    <dbReference type="NCBI Taxonomy" id="283909"/>
    <lineage>
        <taxon>Eukaryota</taxon>
        <taxon>Metazoa</taxon>
        <taxon>Spiralia</taxon>
        <taxon>Lophotrochozoa</taxon>
        <taxon>Annelida</taxon>
        <taxon>Polychaeta</taxon>
        <taxon>Sedentaria</taxon>
        <taxon>Scolecida</taxon>
        <taxon>Capitellidae</taxon>
        <taxon>Capitella</taxon>
    </lineage>
</organism>
<dbReference type="STRING" id="283909.R7V593"/>